<dbReference type="GO" id="GO:0033202">
    <property type="term" value="C:DNA helicase complex"/>
    <property type="evidence" value="ECO:0007669"/>
    <property type="project" value="TreeGrafter"/>
</dbReference>
<evidence type="ECO:0000256" key="2">
    <source>
        <dbReference type="ARBA" id="ARBA00022801"/>
    </source>
</evidence>
<dbReference type="GO" id="GO:0005829">
    <property type="term" value="C:cytosol"/>
    <property type="evidence" value="ECO:0007669"/>
    <property type="project" value="TreeGrafter"/>
</dbReference>
<gene>
    <name evidence="8" type="ORF">FIV36_15250</name>
    <name evidence="7" type="ORF">SAMN05216591_5313</name>
</gene>
<reference evidence="7 9" key="1">
    <citation type="submission" date="2016-10" db="EMBL/GenBank/DDBJ databases">
        <authorList>
            <person name="Varghese N."/>
            <person name="Submissions S."/>
        </authorList>
    </citation>
    <scope>NUCLEOTIDE SEQUENCE [LARGE SCALE GENOMIC DNA]</scope>
    <source>
        <strain evidence="7 9">DSM 17835</strain>
    </source>
</reference>
<dbReference type="Proteomes" id="UP000182858">
    <property type="component" value="Chromosome I"/>
</dbReference>
<evidence type="ECO:0000256" key="5">
    <source>
        <dbReference type="ARBA" id="ARBA00034923"/>
    </source>
</evidence>
<dbReference type="EMBL" id="LT629689">
    <property type="protein sequence ID" value="SDG22305.1"/>
    <property type="molecule type" value="Genomic_DNA"/>
</dbReference>
<keyword evidence="9" id="KW-1185">Reference proteome</keyword>
<dbReference type="GO" id="GO:0016787">
    <property type="term" value="F:hydrolase activity"/>
    <property type="evidence" value="ECO:0007669"/>
    <property type="project" value="UniProtKB-KW"/>
</dbReference>
<organism evidence="8 10">
    <name type="scientific">Pseudomonas extremaustralis</name>
    <dbReference type="NCBI Taxonomy" id="359110"/>
    <lineage>
        <taxon>Bacteria</taxon>
        <taxon>Pseudomonadati</taxon>
        <taxon>Pseudomonadota</taxon>
        <taxon>Gammaproteobacteria</taxon>
        <taxon>Pseudomonadales</taxon>
        <taxon>Pseudomonadaceae</taxon>
        <taxon>Pseudomonas</taxon>
    </lineage>
</organism>
<feature type="domain" description="UvrD-like helicase ATP-binding" evidence="6">
    <location>
        <begin position="112"/>
        <end position="172"/>
    </location>
</feature>
<dbReference type="OrthoDB" id="7211215at2"/>
<reference evidence="8 10" key="2">
    <citation type="submission" date="2019-06" db="EMBL/GenBank/DDBJ databases">
        <title>Pseudomonas bimorpha sp. nov. isolated from bovine raw milk and skim milk concentrate.</title>
        <authorList>
            <person name="Hofmann K."/>
            <person name="Huptas C."/>
            <person name="Doll E."/>
            <person name="Scherer S."/>
            <person name="Wenning M."/>
        </authorList>
    </citation>
    <scope>NUCLEOTIDE SEQUENCE [LARGE SCALE GENOMIC DNA]</scope>
    <source>
        <strain evidence="8 10">DSM 17835</strain>
    </source>
</reference>
<protein>
    <recommendedName>
        <fullName evidence="5">DNA 3'-5' helicase II</fullName>
    </recommendedName>
</protein>
<evidence type="ECO:0000313" key="8">
    <source>
        <dbReference type="EMBL" id="TWS03873.1"/>
    </source>
</evidence>
<feature type="domain" description="UvrD-like helicase ATP-binding" evidence="6">
    <location>
        <begin position="15"/>
        <end position="92"/>
    </location>
</feature>
<dbReference type="AlphaFoldDB" id="A0A5C5QEX8"/>
<evidence type="ECO:0000256" key="1">
    <source>
        <dbReference type="ARBA" id="ARBA00022741"/>
    </source>
</evidence>
<sequence>MPLEIDIFAIERGSITAPAGCGKTQLIADTLIAHTQSKPILVLTHTNAGVAALRARLRRAGVPSSAYRVSTIDGFSMRLIARFPARSGHNPQILELHQPNADYPAIREAAGQLLHAGHLAQPLRASYARLLVDEYQDCNVVQHAIVSGLAQVLPTCVLGDPMQAIFGFRGNRLVHWANEVQPQFPAAGELRIPWRWRLAGAENLGQWLLAIRQQLQAGQPVDLRTAPAEVRWAQLNAGTEVQQRLVAARTEAPNAQGSVLIIGDAMNVQGRHQLTSQTPGAMAVEAVDLRDLVNFARQFDLQGVNPLAQLAEFASNVMTGVGAANLRTRVESLRGGRARTPPTPAEAEAVAFVAEPTLDRAHRVLNALADQPDSRVFRPEVLHCCRSAMQAVAGGASDFLTAAIQARERNRHLGRPIARRSVGSTLLLKGLEADVSVVLYPELMTAQNLYVALTRGARQVVVCSPTAILTPVRNG</sequence>
<proteinExistence type="predicted"/>
<dbReference type="InterPro" id="IPR014016">
    <property type="entry name" value="UvrD-like_ATP-bd"/>
</dbReference>
<dbReference type="Proteomes" id="UP000317951">
    <property type="component" value="Unassembled WGS sequence"/>
</dbReference>
<evidence type="ECO:0000256" key="3">
    <source>
        <dbReference type="ARBA" id="ARBA00022806"/>
    </source>
</evidence>
<dbReference type="GeneID" id="78556640"/>
<dbReference type="Gene3D" id="3.40.50.300">
    <property type="entry name" value="P-loop containing nucleotide triphosphate hydrolases"/>
    <property type="match status" value="1"/>
</dbReference>
<keyword evidence="3 8" id="KW-0347">Helicase</keyword>
<dbReference type="InterPro" id="IPR000212">
    <property type="entry name" value="DNA_helicase_UvrD/REP"/>
</dbReference>
<dbReference type="GO" id="GO:0000725">
    <property type="term" value="P:recombinational repair"/>
    <property type="evidence" value="ECO:0007669"/>
    <property type="project" value="TreeGrafter"/>
</dbReference>
<dbReference type="PANTHER" id="PTHR11070:SF2">
    <property type="entry name" value="ATP-DEPENDENT DNA HELICASE SRS2"/>
    <property type="match status" value="1"/>
</dbReference>
<evidence type="ECO:0000313" key="7">
    <source>
        <dbReference type="EMBL" id="SDG22305.1"/>
    </source>
</evidence>
<dbReference type="Pfam" id="PF00580">
    <property type="entry name" value="UvrD-helicase"/>
    <property type="match status" value="2"/>
</dbReference>
<dbReference type="PANTHER" id="PTHR11070">
    <property type="entry name" value="UVRD / RECB / PCRA DNA HELICASE FAMILY MEMBER"/>
    <property type="match status" value="1"/>
</dbReference>
<keyword evidence="1" id="KW-0547">Nucleotide-binding</keyword>
<evidence type="ECO:0000256" key="4">
    <source>
        <dbReference type="ARBA" id="ARBA00022840"/>
    </source>
</evidence>
<dbReference type="EMBL" id="VFET01000011">
    <property type="protein sequence ID" value="TWS03873.1"/>
    <property type="molecule type" value="Genomic_DNA"/>
</dbReference>
<accession>A0A5C5QEX8</accession>
<keyword evidence="4" id="KW-0067">ATP-binding</keyword>
<dbReference type="SUPFAM" id="SSF52540">
    <property type="entry name" value="P-loop containing nucleoside triphosphate hydrolases"/>
    <property type="match status" value="1"/>
</dbReference>
<name>A0A5C5QEX8_9PSED</name>
<evidence type="ECO:0000313" key="10">
    <source>
        <dbReference type="Proteomes" id="UP000317951"/>
    </source>
</evidence>
<evidence type="ECO:0000259" key="6">
    <source>
        <dbReference type="Pfam" id="PF00580"/>
    </source>
</evidence>
<dbReference type="RefSeq" id="WP_010562354.1">
    <property type="nucleotide sequence ID" value="NZ_LT629689.1"/>
</dbReference>
<evidence type="ECO:0000313" key="9">
    <source>
        <dbReference type="Proteomes" id="UP000182858"/>
    </source>
</evidence>
<dbReference type="GO" id="GO:0003677">
    <property type="term" value="F:DNA binding"/>
    <property type="evidence" value="ECO:0007669"/>
    <property type="project" value="InterPro"/>
</dbReference>
<dbReference type="GO" id="GO:0005524">
    <property type="term" value="F:ATP binding"/>
    <property type="evidence" value="ECO:0007669"/>
    <property type="project" value="UniProtKB-KW"/>
</dbReference>
<dbReference type="GO" id="GO:0043138">
    <property type="term" value="F:3'-5' DNA helicase activity"/>
    <property type="evidence" value="ECO:0007669"/>
    <property type="project" value="TreeGrafter"/>
</dbReference>
<dbReference type="InterPro" id="IPR027417">
    <property type="entry name" value="P-loop_NTPase"/>
</dbReference>
<keyword evidence="2" id="KW-0378">Hydrolase</keyword>